<evidence type="ECO:0000313" key="4">
    <source>
        <dbReference type="Proteomes" id="UP001152561"/>
    </source>
</evidence>
<accession>A0A9Q1MFW4</accession>
<evidence type="ECO:0000256" key="2">
    <source>
        <dbReference type="PROSITE-ProRule" id="PRU00708"/>
    </source>
</evidence>
<feature type="repeat" description="PPR" evidence="2">
    <location>
        <begin position="15"/>
        <end position="49"/>
    </location>
</feature>
<evidence type="ECO:0008006" key="5">
    <source>
        <dbReference type="Google" id="ProtNLM"/>
    </source>
</evidence>
<comment type="caution">
    <text evidence="3">The sequence shown here is derived from an EMBL/GenBank/DDBJ whole genome shotgun (WGS) entry which is preliminary data.</text>
</comment>
<dbReference type="AlphaFoldDB" id="A0A9Q1MFW4"/>
<dbReference type="InterPro" id="IPR011990">
    <property type="entry name" value="TPR-like_helical_dom_sf"/>
</dbReference>
<dbReference type="PROSITE" id="PS51375">
    <property type="entry name" value="PPR"/>
    <property type="match status" value="1"/>
</dbReference>
<dbReference type="OrthoDB" id="1436350at2759"/>
<evidence type="ECO:0000256" key="1">
    <source>
        <dbReference type="ARBA" id="ARBA00022737"/>
    </source>
</evidence>
<dbReference type="InterPro" id="IPR002885">
    <property type="entry name" value="PPR_rpt"/>
</dbReference>
<evidence type="ECO:0000313" key="3">
    <source>
        <dbReference type="EMBL" id="KAJ8556455.1"/>
    </source>
</evidence>
<proteinExistence type="predicted"/>
<sequence length="80" mass="8842">MGEAEELFRAMPVRNEVTWNAMIAGHVESGKLESALKLIKEAPVKGVIAKTAMTGEEYGPGDVEHYDFGFTLRMGELRMV</sequence>
<protein>
    <recommendedName>
        <fullName evidence="5">Pentatricopeptide repeat-containing protein</fullName>
    </recommendedName>
</protein>
<dbReference type="Pfam" id="PF01535">
    <property type="entry name" value="PPR"/>
    <property type="match status" value="1"/>
</dbReference>
<dbReference type="Proteomes" id="UP001152561">
    <property type="component" value="Unassembled WGS sequence"/>
</dbReference>
<reference evidence="4" key="1">
    <citation type="journal article" date="2023" name="Proc. Natl. Acad. Sci. U.S.A.">
        <title>Genomic and structural basis for evolution of tropane alkaloid biosynthesis.</title>
        <authorList>
            <person name="Wanga Y.-J."/>
            <person name="Taina T."/>
            <person name="Yua J.-Y."/>
            <person name="Lia J."/>
            <person name="Xua B."/>
            <person name="Chenc J."/>
            <person name="D'Auriad J.C."/>
            <person name="Huanga J.-P."/>
            <person name="Huanga S.-X."/>
        </authorList>
    </citation>
    <scope>NUCLEOTIDE SEQUENCE [LARGE SCALE GENOMIC DNA]</scope>
    <source>
        <strain evidence="4">cv. KIB-2019</strain>
    </source>
</reference>
<dbReference type="EMBL" id="JAJAGQ010000008">
    <property type="protein sequence ID" value="KAJ8556455.1"/>
    <property type="molecule type" value="Genomic_DNA"/>
</dbReference>
<keyword evidence="1" id="KW-0677">Repeat</keyword>
<gene>
    <name evidence="3" type="ORF">K7X08_032207</name>
</gene>
<dbReference type="Gene3D" id="1.25.40.10">
    <property type="entry name" value="Tetratricopeptide repeat domain"/>
    <property type="match status" value="1"/>
</dbReference>
<keyword evidence="4" id="KW-1185">Reference proteome</keyword>
<dbReference type="NCBIfam" id="TIGR00756">
    <property type="entry name" value="PPR"/>
    <property type="match status" value="1"/>
</dbReference>
<name>A0A9Q1MFW4_9SOLA</name>
<organism evidence="3 4">
    <name type="scientific">Anisodus acutangulus</name>
    <dbReference type="NCBI Taxonomy" id="402998"/>
    <lineage>
        <taxon>Eukaryota</taxon>
        <taxon>Viridiplantae</taxon>
        <taxon>Streptophyta</taxon>
        <taxon>Embryophyta</taxon>
        <taxon>Tracheophyta</taxon>
        <taxon>Spermatophyta</taxon>
        <taxon>Magnoliopsida</taxon>
        <taxon>eudicotyledons</taxon>
        <taxon>Gunneridae</taxon>
        <taxon>Pentapetalae</taxon>
        <taxon>asterids</taxon>
        <taxon>lamiids</taxon>
        <taxon>Solanales</taxon>
        <taxon>Solanaceae</taxon>
        <taxon>Solanoideae</taxon>
        <taxon>Hyoscyameae</taxon>
        <taxon>Anisodus</taxon>
    </lineage>
</organism>